<organism evidence="2 3">
    <name type="scientific">Microbulbifer aggregans</name>
    <dbReference type="NCBI Taxonomy" id="1769779"/>
    <lineage>
        <taxon>Bacteria</taxon>
        <taxon>Pseudomonadati</taxon>
        <taxon>Pseudomonadota</taxon>
        <taxon>Gammaproteobacteria</taxon>
        <taxon>Cellvibrionales</taxon>
        <taxon>Microbulbiferaceae</taxon>
        <taxon>Microbulbifer</taxon>
    </lineage>
</organism>
<gene>
    <name evidence="2" type="ORF">AUP74_01330</name>
</gene>
<evidence type="ECO:0000313" key="3">
    <source>
        <dbReference type="Proteomes" id="UP000095672"/>
    </source>
</evidence>
<proteinExistence type="predicted"/>
<dbReference type="Proteomes" id="UP000095672">
    <property type="component" value="Chromosome"/>
</dbReference>
<feature type="domain" description="Thioredoxin" evidence="1">
    <location>
        <begin position="7"/>
        <end position="170"/>
    </location>
</feature>
<dbReference type="AlphaFoldDB" id="A0A1C9W6K7"/>
<reference evidence="3" key="1">
    <citation type="submission" date="2016-01" db="EMBL/GenBank/DDBJ databases">
        <title>Complete genome sequence of Microbulbifer sp. CCB-MM1, a halophile isolated from Matang Mangrove Forest, Perak.</title>
        <authorList>
            <person name="Moh T.H."/>
            <person name="Dinesh B."/>
            <person name="Lau N.-S."/>
            <person name="Go F."/>
            <person name="Alexander Chong S.-C."/>
        </authorList>
    </citation>
    <scope>NUCLEOTIDE SEQUENCE [LARGE SCALE GENOMIC DNA]</scope>
    <source>
        <strain evidence="3">CCB-MM1</strain>
    </source>
</reference>
<evidence type="ECO:0000259" key="1">
    <source>
        <dbReference type="PROSITE" id="PS51352"/>
    </source>
</evidence>
<dbReference type="STRING" id="1769779.AUP74_01330"/>
<protein>
    <submittedName>
        <fullName evidence="2">Redoxin</fullName>
    </submittedName>
</protein>
<evidence type="ECO:0000313" key="2">
    <source>
        <dbReference type="EMBL" id="AOS96789.1"/>
    </source>
</evidence>
<dbReference type="InterPro" id="IPR036249">
    <property type="entry name" value="Thioredoxin-like_sf"/>
</dbReference>
<dbReference type="RefSeq" id="WP_069946890.1">
    <property type="nucleotide sequence ID" value="NZ_CP014143.1"/>
</dbReference>
<name>A0A1C9W6K7_9GAMM</name>
<dbReference type="InterPro" id="IPR000866">
    <property type="entry name" value="AhpC/TSA"/>
</dbReference>
<dbReference type="GO" id="GO:0016491">
    <property type="term" value="F:oxidoreductase activity"/>
    <property type="evidence" value="ECO:0007669"/>
    <property type="project" value="InterPro"/>
</dbReference>
<dbReference type="SUPFAM" id="SSF52833">
    <property type="entry name" value="Thioredoxin-like"/>
    <property type="match status" value="1"/>
</dbReference>
<dbReference type="GO" id="GO:0016209">
    <property type="term" value="F:antioxidant activity"/>
    <property type="evidence" value="ECO:0007669"/>
    <property type="project" value="InterPro"/>
</dbReference>
<accession>A0A1C9W6K7</accession>
<dbReference type="EMBL" id="CP014143">
    <property type="protein sequence ID" value="AOS96789.1"/>
    <property type="molecule type" value="Genomic_DNA"/>
</dbReference>
<dbReference type="PATRIC" id="fig|1769779.3.peg.1348"/>
<dbReference type="OrthoDB" id="9809746at2"/>
<dbReference type="KEGG" id="micc:AUP74_01330"/>
<dbReference type="PROSITE" id="PS51352">
    <property type="entry name" value="THIOREDOXIN_2"/>
    <property type="match status" value="1"/>
</dbReference>
<keyword evidence="3" id="KW-1185">Reference proteome</keyword>
<dbReference type="Gene3D" id="3.40.30.10">
    <property type="entry name" value="Glutaredoxin"/>
    <property type="match status" value="1"/>
</dbReference>
<dbReference type="Pfam" id="PF00578">
    <property type="entry name" value="AhpC-TSA"/>
    <property type="match status" value="1"/>
</dbReference>
<sequence length="179" mass="19876">MAMQSKLAAGASFPQVTVPLFGGGSAELGRPGCEEADWRLVVVYRGQHCPLCSKYLNELEKYWDRLCANRIDLIAVSADSEEQVKGHLEKLQVSFPVAYGLTEAQMKALGLYISLPRSAEEADHNFSEPGLFVVNQEGKLHVVDISNNPFVRPDLERLVSGLEWIKSPDNHYPIRGTFS</sequence>
<dbReference type="InterPro" id="IPR013766">
    <property type="entry name" value="Thioredoxin_domain"/>
</dbReference>